<protein>
    <recommendedName>
        <fullName evidence="6">Tetratricopeptide repeat protein</fullName>
    </recommendedName>
</protein>
<dbReference type="EMBL" id="MU069447">
    <property type="protein sequence ID" value="KAF5843145.1"/>
    <property type="molecule type" value="Genomic_DNA"/>
</dbReference>
<feature type="repeat" description="TPR" evidence="3">
    <location>
        <begin position="205"/>
        <end position="238"/>
    </location>
</feature>
<dbReference type="Gene3D" id="1.25.40.10">
    <property type="entry name" value="Tetratricopeptide repeat domain"/>
    <property type="match status" value="1"/>
</dbReference>
<evidence type="ECO:0000313" key="4">
    <source>
        <dbReference type="EMBL" id="KAF5843145.1"/>
    </source>
</evidence>
<keyword evidence="1 3" id="KW-0802">TPR repeat</keyword>
<gene>
    <name evidence="4" type="ORF">DUNSADRAFT_1572</name>
</gene>
<dbReference type="InterPro" id="IPR011990">
    <property type="entry name" value="TPR-like_helical_dom_sf"/>
</dbReference>
<dbReference type="PANTHER" id="PTHR12558">
    <property type="entry name" value="CELL DIVISION CYCLE 16,23,27"/>
    <property type="match status" value="1"/>
</dbReference>
<sequence>MAIPVFVVTGVTLRMMGGVGWPGLATEGALWFPNLTQVAMVSSYTEQGTLALDFPMGPAGFVLPLAIFAATLTSLRIGFGAAGTRAAPADDWVGQALKVLPPLLYGMTFINLWVKLQLPHCALLHWAASSAFTLGLQVSLQQPAFRAAFNLPSPKDLQELLGRLAGQQLQELEDASGSLAANSRGYVVSALPEKLVKQVSEETSSDILVVLGAQHSAQRRYREALYCLDRALQMEPGHVRAHYSRGQVFSLSGRWLDAQACFERAAELAPPGSTEKGQATYCIATAMHTQGNLAGATQAYQQAAELWPNQPVISFSLANVLLAQKRPHEARRVVEEALGMAAMRNPRAPFRQQFMQLLERIDNALSPGSQQT</sequence>
<dbReference type="Pfam" id="PF13432">
    <property type="entry name" value="TPR_16"/>
    <property type="match status" value="1"/>
</dbReference>
<dbReference type="SUPFAM" id="SSF48452">
    <property type="entry name" value="TPR-like"/>
    <property type="match status" value="1"/>
</dbReference>
<dbReference type="SMART" id="SM00028">
    <property type="entry name" value="TPR"/>
    <property type="match status" value="4"/>
</dbReference>
<organism evidence="4 5">
    <name type="scientific">Dunaliella salina</name>
    <name type="common">Green alga</name>
    <name type="synonym">Protococcus salinus</name>
    <dbReference type="NCBI Taxonomy" id="3046"/>
    <lineage>
        <taxon>Eukaryota</taxon>
        <taxon>Viridiplantae</taxon>
        <taxon>Chlorophyta</taxon>
        <taxon>core chlorophytes</taxon>
        <taxon>Chlorophyceae</taxon>
        <taxon>CS clade</taxon>
        <taxon>Chlamydomonadales</taxon>
        <taxon>Dunaliellaceae</taxon>
        <taxon>Dunaliella</taxon>
    </lineage>
</organism>
<comment type="similarity">
    <text evidence="2">Belongs to the APC3/CDC27 family.</text>
</comment>
<reference evidence="4" key="1">
    <citation type="submission" date="2017-08" db="EMBL/GenBank/DDBJ databases">
        <authorList>
            <person name="Polle J.E."/>
            <person name="Barry K."/>
            <person name="Cushman J."/>
            <person name="Schmutz J."/>
            <person name="Tran D."/>
            <person name="Hathwaick L.T."/>
            <person name="Yim W.C."/>
            <person name="Jenkins J."/>
            <person name="Mckie-Krisberg Z.M."/>
            <person name="Prochnik S."/>
            <person name="Lindquist E."/>
            <person name="Dockter R.B."/>
            <person name="Adam C."/>
            <person name="Molina H."/>
            <person name="Bunkerborg J."/>
            <person name="Jin E."/>
            <person name="Buchheim M."/>
            <person name="Magnuson J."/>
        </authorList>
    </citation>
    <scope>NUCLEOTIDE SEQUENCE</scope>
    <source>
        <strain evidence="4">CCAP 19/18</strain>
    </source>
</reference>
<name>A0ABQ7H8F5_DUNSA</name>
<evidence type="ECO:0008006" key="6">
    <source>
        <dbReference type="Google" id="ProtNLM"/>
    </source>
</evidence>
<dbReference type="Proteomes" id="UP000815325">
    <property type="component" value="Unassembled WGS sequence"/>
</dbReference>
<proteinExistence type="inferred from homology"/>
<evidence type="ECO:0000256" key="1">
    <source>
        <dbReference type="ARBA" id="ARBA00022803"/>
    </source>
</evidence>
<dbReference type="PROSITE" id="PS50005">
    <property type="entry name" value="TPR"/>
    <property type="match status" value="2"/>
</dbReference>
<evidence type="ECO:0000313" key="5">
    <source>
        <dbReference type="Proteomes" id="UP000815325"/>
    </source>
</evidence>
<feature type="repeat" description="TPR" evidence="3">
    <location>
        <begin position="239"/>
        <end position="272"/>
    </location>
</feature>
<dbReference type="Pfam" id="PF14559">
    <property type="entry name" value="TPR_19"/>
    <property type="match status" value="1"/>
</dbReference>
<dbReference type="PANTHER" id="PTHR12558:SF13">
    <property type="entry name" value="CELL DIVISION CYCLE PROTEIN 27 HOMOLOG"/>
    <property type="match status" value="1"/>
</dbReference>
<dbReference type="InterPro" id="IPR019734">
    <property type="entry name" value="TPR_rpt"/>
</dbReference>
<keyword evidence="5" id="KW-1185">Reference proteome</keyword>
<comment type="caution">
    <text evidence="4">The sequence shown here is derived from an EMBL/GenBank/DDBJ whole genome shotgun (WGS) entry which is preliminary data.</text>
</comment>
<accession>A0ABQ7H8F5</accession>
<evidence type="ECO:0000256" key="3">
    <source>
        <dbReference type="PROSITE-ProRule" id="PRU00339"/>
    </source>
</evidence>
<evidence type="ECO:0000256" key="2">
    <source>
        <dbReference type="ARBA" id="ARBA00038210"/>
    </source>
</evidence>